<comment type="catalytic activity">
    <reaction evidence="1">
        <text>O-phospho-L-seryl-[protein] + H2O = L-seryl-[protein] + phosphate</text>
        <dbReference type="Rhea" id="RHEA:20629"/>
        <dbReference type="Rhea" id="RHEA-COMP:9863"/>
        <dbReference type="Rhea" id="RHEA-COMP:11604"/>
        <dbReference type="ChEBI" id="CHEBI:15377"/>
        <dbReference type="ChEBI" id="CHEBI:29999"/>
        <dbReference type="ChEBI" id="CHEBI:43474"/>
        <dbReference type="ChEBI" id="CHEBI:83421"/>
        <dbReference type="EC" id="3.1.3.16"/>
    </reaction>
</comment>
<comment type="catalytic activity">
    <reaction evidence="1">
        <text>O-phospho-L-threonyl-[protein] + H2O = L-threonyl-[protein] + phosphate</text>
        <dbReference type="Rhea" id="RHEA:47004"/>
        <dbReference type="Rhea" id="RHEA-COMP:11060"/>
        <dbReference type="Rhea" id="RHEA-COMP:11605"/>
        <dbReference type="ChEBI" id="CHEBI:15377"/>
        <dbReference type="ChEBI" id="CHEBI:30013"/>
        <dbReference type="ChEBI" id="CHEBI:43474"/>
        <dbReference type="ChEBI" id="CHEBI:61977"/>
        <dbReference type="EC" id="3.1.3.16"/>
    </reaction>
</comment>
<keyword evidence="1" id="KW-0904">Protein phosphatase</keyword>
<dbReference type="InterPro" id="IPR029021">
    <property type="entry name" value="Prot-tyrosine_phosphatase-like"/>
</dbReference>
<comment type="catalytic activity">
    <reaction evidence="1">
        <text>O-phospho-L-tyrosyl-[protein] + H2O = L-tyrosyl-[protein] + phosphate</text>
        <dbReference type="Rhea" id="RHEA:10684"/>
        <dbReference type="Rhea" id="RHEA-COMP:10136"/>
        <dbReference type="Rhea" id="RHEA-COMP:20101"/>
        <dbReference type="ChEBI" id="CHEBI:15377"/>
        <dbReference type="ChEBI" id="CHEBI:43474"/>
        <dbReference type="ChEBI" id="CHEBI:46858"/>
        <dbReference type="ChEBI" id="CHEBI:61978"/>
        <dbReference type="EC" id="3.1.3.48"/>
    </reaction>
</comment>
<keyword evidence="1" id="KW-0378">Hydrolase</keyword>
<sequence>MSTTKYAKDPDKLQELGVTHVINCACGKKYNMIDTSQDYFQASGIKFHGIAATDIMTFKMTPHFEAAVNFLKEALESGGV</sequence>
<evidence type="ECO:0000313" key="3">
    <source>
        <dbReference type="Proteomes" id="UP001164746"/>
    </source>
</evidence>
<dbReference type="EC" id="3.1.3.48" evidence="1"/>
<protein>
    <recommendedName>
        <fullName evidence="1">Dual specificity protein phosphatase</fullName>
        <ecNumber evidence="1">3.1.3.16</ecNumber>
        <ecNumber evidence="1">3.1.3.48</ecNumber>
    </recommendedName>
</protein>
<dbReference type="InterPro" id="IPR020405">
    <property type="entry name" value="Atypical_DUSP_subfamA"/>
</dbReference>
<comment type="function">
    <text evidence="1">Dual specificity phosphatase able to dephosphorylate phosphotyrosine, phosphoserine and phosphothreonine residues, with a preference for phosphotyrosine as a substrate.</text>
</comment>
<keyword evidence="3" id="KW-1185">Reference proteome</keyword>
<dbReference type="EMBL" id="CP111019">
    <property type="protein sequence ID" value="WAR11407.1"/>
    <property type="molecule type" value="Genomic_DNA"/>
</dbReference>
<dbReference type="PRINTS" id="PR01909">
    <property type="entry name" value="ADSPHPHTASEA"/>
</dbReference>
<dbReference type="Gene3D" id="3.90.190.10">
    <property type="entry name" value="Protein tyrosine phosphatase superfamily"/>
    <property type="match status" value="1"/>
</dbReference>
<dbReference type="EC" id="3.1.3.16" evidence="1"/>
<name>A0ABY7EN32_MYAAR</name>
<evidence type="ECO:0000256" key="1">
    <source>
        <dbReference type="RuleBase" id="RU366038"/>
    </source>
</evidence>
<dbReference type="PRINTS" id="PR01908">
    <property type="entry name" value="ADSPHPHTASE"/>
</dbReference>
<dbReference type="PANTHER" id="PTHR45682:SF1">
    <property type="entry name" value="DUAL SPECIFICITY PROTEIN PHOSPHATASE 3"/>
    <property type="match status" value="1"/>
</dbReference>
<organism evidence="2 3">
    <name type="scientific">Mya arenaria</name>
    <name type="common">Soft-shell clam</name>
    <dbReference type="NCBI Taxonomy" id="6604"/>
    <lineage>
        <taxon>Eukaryota</taxon>
        <taxon>Metazoa</taxon>
        <taxon>Spiralia</taxon>
        <taxon>Lophotrochozoa</taxon>
        <taxon>Mollusca</taxon>
        <taxon>Bivalvia</taxon>
        <taxon>Autobranchia</taxon>
        <taxon>Heteroconchia</taxon>
        <taxon>Euheterodonta</taxon>
        <taxon>Imparidentia</taxon>
        <taxon>Neoheterodontei</taxon>
        <taxon>Myida</taxon>
        <taxon>Myoidea</taxon>
        <taxon>Myidae</taxon>
        <taxon>Mya</taxon>
    </lineage>
</organism>
<dbReference type="PANTHER" id="PTHR45682">
    <property type="entry name" value="AGAP008228-PA"/>
    <property type="match status" value="1"/>
</dbReference>
<proteinExistence type="inferred from homology"/>
<comment type="similarity">
    <text evidence="1">Belongs to the protein-tyrosine phosphatase family. Non-receptor class dual specificity subfamily.</text>
</comment>
<reference evidence="2" key="1">
    <citation type="submission" date="2022-11" db="EMBL/GenBank/DDBJ databases">
        <title>Centuries of genome instability and evolution in soft-shell clam transmissible cancer (bioRxiv).</title>
        <authorList>
            <person name="Hart S.F.M."/>
            <person name="Yonemitsu M.A."/>
            <person name="Giersch R.M."/>
            <person name="Beal B.F."/>
            <person name="Arriagada G."/>
            <person name="Davis B.W."/>
            <person name="Ostrander E.A."/>
            <person name="Goff S.P."/>
            <person name="Metzger M.J."/>
        </authorList>
    </citation>
    <scope>NUCLEOTIDE SEQUENCE</scope>
    <source>
        <strain evidence="2">MELC-2E11</strain>
        <tissue evidence="2">Siphon/mantle</tissue>
    </source>
</reference>
<accession>A0ABY7EN32</accession>
<gene>
    <name evidence="2" type="ORF">MAR_025587</name>
</gene>
<dbReference type="SUPFAM" id="SSF52799">
    <property type="entry name" value="(Phosphotyrosine protein) phosphatases II"/>
    <property type="match status" value="1"/>
</dbReference>
<evidence type="ECO:0000313" key="2">
    <source>
        <dbReference type="EMBL" id="WAR11407.1"/>
    </source>
</evidence>
<dbReference type="Proteomes" id="UP001164746">
    <property type="component" value="Chromosome 8"/>
</dbReference>